<organism evidence="1 2">
    <name type="scientific">Cryptolaemus montrouzieri</name>
    <dbReference type="NCBI Taxonomy" id="559131"/>
    <lineage>
        <taxon>Eukaryota</taxon>
        <taxon>Metazoa</taxon>
        <taxon>Ecdysozoa</taxon>
        <taxon>Arthropoda</taxon>
        <taxon>Hexapoda</taxon>
        <taxon>Insecta</taxon>
        <taxon>Pterygota</taxon>
        <taxon>Neoptera</taxon>
        <taxon>Endopterygota</taxon>
        <taxon>Coleoptera</taxon>
        <taxon>Polyphaga</taxon>
        <taxon>Cucujiformia</taxon>
        <taxon>Coccinelloidea</taxon>
        <taxon>Coccinellidae</taxon>
        <taxon>Scymninae</taxon>
        <taxon>Scymnini</taxon>
        <taxon>Cryptolaemus</taxon>
    </lineage>
</organism>
<name>A0ABD2P123_9CUCU</name>
<dbReference type="Gene3D" id="3.60.10.10">
    <property type="entry name" value="Endonuclease/exonuclease/phosphatase"/>
    <property type="match status" value="1"/>
</dbReference>
<proteinExistence type="predicted"/>
<sequence length="146" mass="16755">GVPANLEKEFKALTFWPPGTIVDPYRFKDDEAAKETVDVGSRSQEKHENGRVAIFVRHELNFRIKPLTFLSDSVSQDQVYEVCGMDLILPDDSKISRITVYRAPKPENLQRFFYELNNILNKTCSKNLQVILCGDLNIDHMIIPQT</sequence>
<dbReference type="InterPro" id="IPR036691">
    <property type="entry name" value="Endo/exonu/phosph_ase_sf"/>
</dbReference>
<dbReference type="EMBL" id="JABFTP020000165">
    <property type="protein sequence ID" value="KAL3284409.1"/>
    <property type="molecule type" value="Genomic_DNA"/>
</dbReference>
<protein>
    <recommendedName>
        <fullName evidence="3">Endonuclease/exonuclease/phosphatase domain-containing protein</fullName>
    </recommendedName>
</protein>
<keyword evidence="2" id="KW-1185">Reference proteome</keyword>
<evidence type="ECO:0008006" key="3">
    <source>
        <dbReference type="Google" id="ProtNLM"/>
    </source>
</evidence>
<dbReference type="SUPFAM" id="SSF56219">
    <property type="entry name" value="DNase I-like"/>
    <property type="match status" value="1"/>
</dbReference>
<feature type="non-terminal residue" evidence="1">
    <location>
        <position position="1"/>
    </location>
</feature>
<dbReference type="Proteomes" id="UP001516400">
    <property type="component" value="Unassembled WGS sequence"/>
</dbReference>
<evidence type="ECO:0000313" key="2">
    <source>
        <dbReference type="Proteomes" id="UP001516400"/>
    </source>
</evidence>
<gene>
    <name evidence="1" type="ORF">HHI36_018569</name>
</gene>
<dbReference type="AlphaFoldDB" id="A0ABD2P123"/>
<comment type="caution">
    <text evidence="1">The sequence shown here is derived from an EMBL/GenBank/DDBJ whole genome shotgun (WGS) entry which is preliminary data.</text>
</comment>
<reference evidence="1 2" key="1">
    <citation type="journal article" date="2021" name="BMC Biol.">
        <title>Horizontally acquired antibacterial genes associated with adaptive radiation of ladybird beetles.</title>
        <authorList>
            <person name="Li H.S."/>
            <person name="Tang X.F."/>
            <person name="Huang Y.H."/>
            <person name="Xu Z.Y."/>
            <person name="Chen M.L."/>
            <person name="Du X.Y."/>
            <person name="Qiu B.Y."/>
            <person name="Chen P.T."/>
            <person name="Zhang W."/>
            <person name="Slipinski A."/>
            <person name="Escalona H.E."/>
            <person name="Waterhouse R.M."/>
            <person name="Zwick A."/>
            <person name="Pang H."/>
        </authorList>
    </citation>
    <scope>NUCLEOTIDE SEQUENCE [LARGE SCALE GENOMIC DNA]</scope>
    <source>
        <strain evidence="1">SYSU2018</strain>
    </source>
</reference>
<accession>A0ABD2P123</accession>
<evidence type="ECO:0000313" key="1">
    <source>
        <dbReference type="EMBL" id="KAL3284409.1"/>
    </source>
</evidence>